<dbReference type="AlphaFoldDB" id="A0A9X7Z7W6"/>
<dbReference type="Proteomes" id="UP000663505">
    <property type="component" value="Chromosome"/>
</dbReference>
<feature type="domain" description="L-erythro-3,5-diaminohexanoate dehydrogenase N-terminal" evidence="3">
    <location>
        <begin position="42"/>
        <end position="188"/>
    </location>
</feature>
<organism evidence="4 5">
    <name type="scientific">Alicyclobacillus mengziensis</name>
    <dbReference type="NCBI Taxonomy" id="2931921"/>
    <lineage>
        <taxon>Bacteria</taxon>
        <taxon>Bacillati</taxon>
        <taxon>Bacillota</taxon>
        <taxon>Bacilli</taxon>
        <taxon>Bacillales</taxon>
        <taxon>Alicyclobacillaceae</taxon>
        <taxon>Alicyclobacillus</taxon>
    </lineage>
</organism>
<evidence type="ECO:0000313" key="4">
    <source>
        <dbReference type="EMBL" id="QSO47643.1"/>
    </source>
</evidence>
<name>A0A9X7Z7W6_9BACL</name>
<evidence type="ECO:0000259" key="2">
    <source>
        <dbReference type="Pfam" id="PF00107"/>
    </source>
</evidence>
<evidence type="ECO:0000256" key="1">
    <source>
        <dbReference type="ARBA" id="ARBA00023002"/>
    </source>
</evidence>
<dbReference type="Pfam" id="PF26370">
    <property type="entry name" value="KDD_N"/>
    <property type="match status" value="1"/>
</dbReference>
<dbReference type="InterPro" id="IPR011032">
    <property type="entry name" value="GroES-like_sf"/>
</dbReference>
<dbReference type="SUPFAM" id="SSF50129">
    <property type="entry name" value="GroES-like"/>
    <property type="match status" value="1"/>
</dbReference>
<feature type="domain" description="Alcohol dehydrogenase-like C-terminal" evidence="2">
    <location>
        <begin position="232"/>
        <end position="322"/>
    </location>
</feature>
<reference evidence="4 5" key="1">
    <citation type="submission" date="2021-02" db="EMBL/GenBank/DDBJ databases">
        <title>Alicyclobacillus curvatus sp. nov. and Alicyclobacillus mengziensis sp. nov., two acidophilic bacteria isolated from acid mine drainage.</title>
        <authorList>
            <person name="Huang Y."/>
        </authorList>
    </citation>
    <scope>NUCLEOTIDE SEQUENCE [LARGE SCALE GENOMIC DNA]</scope>
    <source>
        <strain evidence="4 5">S30H14</strain>
    </source>
</reference>
<evidence type="ECO:0000259" key="3">
    <source>
        <dbReference type="Pfam" id="PF26370"/>
    </source>
</evidence>
<dbReference type="InterPro" id="IPR036291">
    <property type="entry name" value="NAD(P)-bd_dom_sf"/>
</dbReference>
<dbReference type="Pfam" id="PF00107">
    <property type="entry name" value="ADH_zinc_N"/>
    <property type="match status" value="1"/>
</dbReference>
<keyword evidence="1" id="KW-0560">Oxidoreductase</keyword>
<keyword evidence="5" id="KW-1185">Reference proteome</keyword>
<gene>
    <name evidence="4" type="ORF">JZ786_00845</name>
</gene>
<dbReference type="EMBL" id="CP071182">
    <property type="protein sequence ID" value="QSO47643.1"/>
    <property type="molecule type" value="Genomic_DNA"/>
</dbReference>
<dbReference type="InterPro" id="IPR058932">
    <property type="entry name" value="KDD_N"/>
</dbReference>
<proteinExistence type="predicted"/>
<dbReference type="PANTHER" id="PTHR43189">
    <property type="entry name" value="ZINC-TYPE ALCOHOL DEHYDROGENASE-LIKE PROTEIN C1198.01-RELATED"/>
    <property type="match status" value="1"/>
</dbReference>
<dbReference type="GO" id="GO:0016491">
    <property type="term" value="F:oxidoreductase activity"/>
    <property type="evidence" value="ECO:0007669"/>
    <property type="project" value="UniProtKB-KW"/>
</dbReference>
<protein>
    <submittedName>
        <fullName evidence="4">Zinc-binding dehydrogenase</fullName>
    </submittedName>
</protein>
<dbReference type="KEGG" id="afx:JZ786_00845"/>
<dbReference type="RefSeq" id="WP_206656987.1">
    <property type="nucleotide sequence ID" value="NZ_CP071182.1"/>
</dbReference>
<dbReference type="InterPro" id="IPR013149">
    <property type="entry name" value="ADH-like_C"/>
</dbReference>
<dbReference type="PANTHER" id="PTHR43189:SF1">
    <property type="entry name" value="ZINC-TYPE ALCOHOL DEHYDROGENASE-LIKE PROTEIN C1198.01"/>
    <property type="match status" value="1"/>
</dbReference>
<dbReference type="SUPFAM" id="SSF51735">
    <property type="entry name" value="NAD(P)-binding Rossmann-fold domains"/>
    <property type="match status" value="1"/>
</dbReference>
<sequence length="377" mass="39781">MPQTNPTQANPTQAGPIHASATQANLAHHASATQTDPYGLYRVLEPQGVMPQAAWRVDNTPVCHDSEILIDVEILNIDSASFTQLKTAADNDAGKLADGVFEIVRQRGKMHNPVTGSGGMLIGRVTQIGSHIAERGDVKVGDRIATLVSLSLTPLSLRKIHRVDMRNAQLDVEATAVLFESGIFAKMPDDLPDRVALAVFDVCGAPAQTARLVQKGNTVVIFGAGGKSGLTVLAEARRQSGTGKIVAIEYGEAACERVANLGFADAVLNLDATRSADVYQAVTAALEGNLADVVINCVNVPGTEMSCILCAKDQGTVYFFSMATSFTAAALGAEGVGKDVHLMIGNGYCKGHAHHALNLLRETPALLAVFEQKFAGR</sequence>
<dbReference type="Gene3D" id="3.90.180.10">
    <property type="entry name" value="Medium-chain alcohol dehydrogenases, catalytic domain"/>
    <property type="match status" value="1"/>
</dbReference>
<evidence type="ECO:0000313" key="5">
    <source>
        <dbReference type="Proteomes" id="UP000663505"/>
    </source>
</evidence>
<accession>A0A9X7Z7W6</accession>